<reference evidence="1" key="1">
    <citation type="submission" date="2023-04" db="EMBL/GenBank/DDBJ databases">
        <title>Phytophthora fragariaefolia NBRC 109709.</title>
        <authorList>
            <person name="Ichikawa N."/>
            <person name="Sato H."/>
            <person name="Tonouchi N."/>
        </authorList>
    </citation>
    <scope>NUCLEOTIDE SEQUENCE</scope>
    <source>
        <strain evidence="1">NBRC 109709</strain>
    </source>
</reference>
<evidence type="ECO:0000313" key="1">
    <source>
        <dbReference type="EMBL" id="GMF22791.1"/>
    </source>
</evidence>
<organism evidence="1 2">
    <name type="scientific">Phytophthora fragariaefolia</name>
    <dbReference type="NCBI Taxonomy" id="1490495"/>
    <lineage>
        <taxon>Eukaryota</taxon>
        <taxon>Sar</taxon>
        <taxon>Stramenopiles</taxon>
        <taxon>Oomycota</taxon>
        <taxon>Peronosporomycetes</taxon>
        <taxon>Peronosporales</taxon>
        <taxon>Peronosporaceae</taxon>
        <taxon>Phytophthora</taxon>
    </lineage>
</organism>
<dbReference type="EMBL" id="BSXT01000263">
    <property type="protein sequence ID" value="GMF22791.1"/>
    <property type="molecule type" value="Genomic_DNA"/>
</dbReference>
<accession>A0A9W6WZF8</accession>
<proteinExistence type="predicted"/>
<keyword evidence="2" id="KW-1185">Reference proteome</keyword>
<comment type="caution">
    <text evidence="1">The sequence shown here is derived from an EMBL/GenBank/DDBJ whole genome shotgun (WGS) entry which is preliminary data.</text>
</comment>
<dbReference type="Proteomes" id="UP001165121">
    <property type="component" value="Unassembled WGS sequence"/>
</dbReference>
<evidence type="ECO:0000313" key="2">
    <source>
        <dbReference type="Proteomes" id="UP001165121"/>
    </source>
</evidence>
<dbReference type="OrthoDB" id="100129at2759"/>
<name>A0A9W6WZF8_9STRA</name>
<protein>
    <submittedName>
        <fullName evidence="1">Unnamed protein product</fullName>
    </submittedName>
</protein>
<dbReference type="AlphaFoldDB" id="A0A9W6WZF8"/>
<gene>
    <name evidence="1" type="ORF">Pfra01_000343300</name>
</gene>
<sequence length="111" mass="12842">MKDRLRGYCVNYLREQIRDYHTSNSRETFKMVAPQRGTIVGWVVRAWDHLPRAMIPAGFQKCLLVEVADDSVYSDPEMDSEMQTLVNDVVKQLESLDAFADIEWDDIIDSS</sequence>